<feature type="compositionally biased region" description="Basic residues" evidence="5">
    <location>
        <begin position="79"/>
        <end position="89"/>
    </location>
</feature>
<protein>
    <recommendedName>
        <fullName evidence="4">Large ribosomal subunit protein bL34m</fullName>
    </recommendedName>
</protein>
<evidence type="ECO:0000256" key="5">
    <source>
        <dbReference type="SAM" id="MobiDB-lite"/>
    </source>
</evidence>
<gene>
    <name evidence="6" type="ORF">TrLO_g853</name>
</gene>
<dbReference type="InterPro" id="IPR020939">
    <property type="entry name" value="Ribosomal_bL34_CS"/>
</dbReference>
<dbReference type="HAMAP" id="MF_00391">
    <property type="entry name" value="Ribosomal_bL34"/>
    <property type="match status" value="1"/>
</dbReference>
<dbReference type="AlphaFoldDB" id="A0A9W7FSB5"/>
<dbReference type="EMBL" id="BRXW01000291">
    <property type="protein sequence ID" value="GMI17442.1"/>
    <property type="molecule type" value="Genomic_DNA"/>
</dbReference>
<organism evidence="6 7">
    <name type="scientific">Triparma laevis f. longispina</name>
    <dbReference type="NCBI Taxonomy" id="1714387"/>
    <lineage>
        <taxon>Eukaryota</taxon>
        <taxon>Sar</taxon>
        <taxon>Stramenopiles</taxon>
        <taxon>Ochrophyta</taxon>
        <taxon>Bolidophyceae</taxon>
        <taxon>Parmales</taxon>
        <taxon>Triparmaceae</taxon>
        <taxon>Triparma</taxon>
    </lineage>
</organism>
<comment type="caution">
    <text evidence="6">The sequence shown here is derived from an EMBL/GenBank/DDBJ whole genome shotgun (WGS) entry which is preliminary data.</text>
</comment>
<dbReference type="Gene3D" id="1.10.287.3980">
    <property type="match status" value="1"/>
</dbReference>
<dbReference type="GO" id="GO:0003735">
    <property type="term" value="F:structural constituent of ribosome"/>
    <property type="evidence" value="ECO:0007669"/>
    <property type="project" value="InterPro"/>
</dbReference>
<evidence type="ECO:0000256" key="4">
    <source>
        <dbReference type="ARBA" id="ARBA00035274"/>
    </source>
</evidence>
<feature type="region of interest" description="Disordered" evidence="5">
    <location>
        <begin position="1"/>
        <end position="34"/>
    </location>
</feature>
<evidence type="ECO:0000256" key="1">
    <source>
        <dbReference type="ARBA" id="ARBA00010111"/>
    </source>
</evidence>
<accession>A0A9W7FSB5</accession>
<keyword evidence="3" id="KW-0687">Ribonucleoprotein</keyword>
<name>A0A9W7FSB5_9STRA</name>
<feature type="region of interest" description="Disordered" evidence="5">
    <location>
        <begin position="68"/>
        <end position="89"/>
    </location>
</feature>
<dbReference type="PANTHER" id="PTHR14503">
    <property type="entry name" value="MITOCHONDRIAL RIBOSOMAL PROTEIN 34 FAMILY MEMBER"/>
    <property type="match status" value="1"/>
</dbReference>
<keyword evidence="7" id="KW-1185">Reference proteome</keyword>
<dbReference type="GO" id="GO:0005762">
    <property type="term" value="C:mitochondrial large ribosomal subunit"/>
    <property type="evidence" value="ECO:0007669"/>
    <property type="project" value="TreeGrafter"/>
</dbReference>
<reference evidence="7" key="1">
    <citation type="journal article" date="2023" name="Commun. Biol.">
        <title>Genome analysis of Parmales, the sister group of diatoms, reveals the evolutionary specialization of diatoms from phago-mixotrophs to photoautotrophs.</title>
        <authorList>
            <person name="Ban H."/>
            <person name="Sato S."/>
            <person name="Yoshikawa S."/>
            <person name="Yamada K."/>
            <person name="Nakamura Y."/>
            <person name="Ichinomiya M."/>
            <person name="Sato N."/>
            <person name="Blanc-Mathieu R."/>
            <person name="Endo H."/>
            <person name="Kuwata A."/>
            <person name="Ogata H."/>
        </authorList>
    </citation>
    <scope>NUCLEOTIDE SEQUENCE [LARGE SCALE GENOMIC DNA]</scope>
    <source>
        <strain evidence="7">NIES 3700</strain>
    </source>
</reference>
<dbReference type="PROSITE" id="PS00784">
    <property type="entry name" value="RIBOSOMAL_L34"/>
    <property type="match status" value="1"/>
</dbReference>
<comment type="similarity">
    <text evidence="1">Belongs to the bacterial ribosomal protein bL34 family.</text>
</comment>
<sequence length="89" mass="10130">MSGERSEPRTKSERAISRISSLPLPPPSTSLTSTPSSLLSDFIIFIKRTFQPSQIRKKRKTGFLARTRTKDGRKTLERRLKKGRKELSA</sequence>
<dbReference type="InterPro" id="IPR000271">
    <property type="entry name" value="Ribosomal_bL34"/>
</dbReference>
<feature type="compositionally biased region" description="Basic and acidic residues" evidence="5">
    <location>
        <begin position="1"/>
        <end position="16"/>
    </location>
</feature>
<evidence type="ECO:0000313" key="7">
    <source>
        <dbReference type="Proteomes" id="UP001165122"/>
    </source>
</evidence>
<dbReference type="GO" id="GO:0006412">
    <property type="term" value="P:translation"/>
    <property type="evidence" value="ECO:0007669"/>
    <property type="project" value="InterPro"/>
</dbReference>
<dbReference type="NCBIfam" id="TIGR01030">
    <property type="entry name" value="rpmH_bact"/>
    <property type="match status" value="1"/>
</dbReference>
<evidence type="ECO:0000313" key="6">
    <source>
        <dbReference type="EMBL" id="GMI17442.1"/>
    </source>
</evidence>
<dbReference type="PANTHER" id="PTHR14503:SF4">
    <property type="entry name" value="LARGE RIBOSOMAL SUBUNIT PROTEIN BL34M"/>
    <property type="match status" value="1"/>
</dbReference>
<feature type="compositionally biased region" description="Basic and acidic residues" evidence="5">
    <location>
        <begin position="68"/>
        <end position="78"/>
    </location>
</feature>
<keyword evidence="2" id="KW-0689">Ribosomal protein</keyword>
<dbReference type="FunFam" id="1.10.287.3980:FF:000001">
    <property type="entry name" value="Mitochondrial ribosomal protein L34"/>
    <property type="match status" value="1"/>
</dbReference>
<dbReference type="Proteomes" id="UP001165122">
    <property type="component" value="Unassembled WGS sequence"/>
</dbReference>
<dbReference type="Pfam" id="PF00468">
    <property type="entry name" value="Ribosomal_L34"/>
    <property type="match status" value="1"/>
</dbReference>
<proteinExistence type="inferred from homology"/>
<evidence type="ECO:0000256" key="2">
    <source>
        <dbReference type="ARBA" id="ARBA00022980"/>
    </source>
</evidence>
<dbReference type="OrthoDB" id="431691at2759"/>
<evidence type="ECO:0000256" key="3">
    <source>
        <dbReference type="ARBA" id="ARBA00023274"/>
    </source>
</evidence>